<feature type="region of interest" description="Disordered" evidence="7">
    <location>
        <begin position="292"/>
        <end position="311"/>
    </location>
</feature>
<feature type="modified residue" description="4-aspartylphosphate" evidence="6">
    <location>
        <position position="51"/>
    </location>
</feature>
<dbReference type="InterPro" id="IPR039420">
    <property type="entry name" value="WalR-like"/>
</dbReference>
<keyword evidence="1 6" id="KW-0597">Phosphoprotein</keyword>
<evidence type="ECO:0000259" key="9">
    <source>
        <dbReference type="PROSITE" id="PS50887"/>
    </source>
</evidence>
<dbReference type="Pfam" id="PF00990">
    <property type="entry name" value="GGDEF"/>
    <property type="match status" value="1"/>
</dbReference>
<evidence type="ECO:0000256" key="6">
    <source>
        <dbReference type="PROSITE-ProRule" id="PRU00169"/>
    </source>
</evidence>
<dbReference type="SUPFAM" id="SSF55073">
    <property type="entry name" value="Nucleotide cyclase"/>
    <property type="match status" value="1"/>
</dbReference>
<dbReference type="Proteomes" id="UP000005143">
    <property type="component" value="Unassembled WGS sequence"/>
</dbReference>
<dbReference type="CDD" id="cd00156">
    <property type="entry name" value="REC"/>
    <property type="match status" value="1"/>
</dbReference>
<dbReference type="GO" id="GO:0032993">
    <property type="term" value="C:protein-DNA complex"/>
    <property type="evidence" value="ECO:0007669"/>
    <property type="project" value="TreeGrafter"/>
</dbReference>
<comment type="caution">
    <text evidence="10">The sequence shown here is derived from an EMBL/GenBank/DDBJ whole genome shotgun (WGS) entry which is preliminary data.</text>
</comment>
<dbReference type="NCBIfam" id="TIGR00254">
    <property type="entry name" value="GGDEF"/>
    <property type="match status" value="1"/>
</dbReference>
<organism evidence="10 11">
    <name type="scientific">Patulibacter medicamentivorans</name>
    <dbReference type="NCBI Taxonomy" id="1097667"/>
    <lineage>
        <taxon>Bacteria</taxon>
        <taxon>Bacillati</taxon>
        <taxon>Actinomycetota</taxon>
        <taxon>Thermoleophilia</taxon>
        <taxon>Solirubrobacterales</taxon>
        <taxon>Patulibacteraceae</taxon>
        <taxon>Patulibacter</taxon>
    </lineage>
</organism>
<dbReference type="SMART" id="SM00267">
    <property type="entry name" value="GGDEF"/>
    <property type="match status" value="1"/>
</dbReference>
<dbReference type="AlphaFoldDB" id="H0E6W9"/>
<keyword evidence="4" id="KW-0238">DNA-binding</keyword>
<sequence length="311" mass="33552">MRVLIADDDQLSARSVARVLGARGFRCEAVADGEAALEVAAQTRPDVLLLDVHMAPIGGSEVLARLQGDHRTALLPVICVTGDKRPQTVMELLSAGADDYVTKPFDVDELQARILVATRRRLLLGGVSPLTGLPGNVLLTRDVQERLDRRETFGFLHVDLDDFKPFNDRYGYVRGDAVIRGLAAALLEAADASESQRMMLGHIGGDDFGIVTAPDVAVALAEDVVARFDRIAPGFHDPEDVDRGAIAVRDRRGDEHEYGLISVSIGVTIWTPEHPRTTEAVADAAAEVKRLAKSRPGSQVALDRRRPGASG</sequence>
<evidence type="ECO:0000256" key="2">
    <source>
        <dbReference type="ARBA" id="ARBA00023012"/>
    </source>
</evidence>
<keyword evidence="11" id="KW-1185">Reference proteome</keyword>
<feature type="domain" description="GGDEF" evidence="9">
    <location>
        <begin position="151"/>
        <end position="305"/>
    </location>
</feature>
<dbReference type="Pfam" id="PF00072">
    <property type="entry name" value="Response_reg"/>
    <property type="match status" value="1"/>
</dbReference>
<keyword evidence="3" id="KW-0805">Transcription regulation</keyword>
<reference evidence="10 11" key="1">
    <citation type="journal article" date="2013" name="Biodegradation">
        <title>Quantitative proteomic analysis of ibuprofen-degrading Patulibacter sp. strain I11.</title>
        <authorList>
            <person name="Almeida B."/>
            <person name="Kjeldal H."/>
            <person name="Lolas I."/>
            <person name="Knudsen A.D."/>
            <person name="Carvalho G."/>
            <person name="Nielsen K.L."/>
            <person name="Barreto Crespo M.T."/>
            <person name="Stensballe A."/>
            <person name="Nielsen J.L."/>
        </authorList>
    </citation>
    <scope>NUCLEOTIDE SEQUENCE [LARGE SCALE GENOMIC DNA]</scope>
    <source>
        <strain evidence="10 11">I11</strain>
    </source>
</reference>
<dbReference type="SUPFAM" id="SSF52172">
    <property type="entry name" value="CheY-like"/>
    <property type="match status" value="1"/>
</dbReference>
<feature type="domain" description="Response regulatory" evidence="8">
    <location>
        <begin position="2"/>
        <end position="118"/>
    </location>
</feature>
<dbReference type="GO" id="GO:0006355">
    <property type="term" value="P:regulation of DNA-templated transcription"/>
    <property type="evidence" value="ECO:0007669"/>
    <property type="project" value="TreeGrafter"/>
</dbReference>
<dbReference type="InterPro" id="IPR043128">
    <property type="entry name" value="Rev_trsase/Diguanyl_cyclase"/>
</dbReference>
<proteinExistence type="predicted"/>
<dbReference type="PROSITE" id="PS50887">
    <property type="entry name" value="GGDEF"/>
    <property type="match status" value="1"/>
</dbReference>
<dbReference type="Gene3D" id="3.40.50.2300">
    <property type="match status" value="1"/>
</dbReference>
<feature type="compositionally biased region" description="Basic and acidic residues" evidence="7">
    <location>
        <begin position="302"/>
        <end position="311"/>
    </location>
</feature>
<evidence type="ECO:0000313" key="10">
    <source>
        <dbReference type="EMBL" id="EHN10572.1"/>
    </source>
</evidence>
<gene>
    <name evidence="10" type="ORF">PAI11_25700</name>
</gene>
<dbReference type="InterPro" id="IPR011006">
    <property type="entry name" value="CheY-like_superfamily"/>
</dbReference>
<evidence type="ECO:0000313" key="11">
    <source>
        <dbReference type="Proteomes" id="UP000005143"/>
    </source>
</evidence>
<dbReference type="PANTHER" id="PTHR48111:SF1">
    <property type="entry name" value="TWO-COMPONENT RESPONSE REGULATOR ORR33"/>
    <property type="match status" value="1"/>
</dbReference>
<keyword evidence="5" id="KW-0804">Transcription</keyword>
<dbReference type="InterPro" id="IPR029787">
    <property type="entry name" value="Nucleotide_cyclase"/>
</dbReference>
<dbReference type="GO" id="GO:0005829">
    <property type="term" value="C:cytosol"/>
    <property type="evidence" value="ECO:0007669"/>
    <property type="project" value="TreeGrafter"/>
</dbReference>
<dbReference type="InterPro" id="IPR001789">
    <property type="entry name" value="Sig_transdc_resp-reg_receiver"/>
</dbReference>
<evidence type="ECO:0000259" key="8">
    <source>
        <dbReference type="PROSITE" id="PS50110"/>
    </source>
</evidence>
<dbReference type="Gene3D" id="3.30.70.270">
    <property type="match status" value="1"/>
</dbReference>
<evidence type="ECO:0000256" key="1">
    <source>
        <dbReference type="ARBA" id="ARBA00022553"/>
    </source>
</evidence>
<dbReference type="PROSITE" id="PS50110">
    <property type="entry name" value="RESPONSE_REGULATORY"/>
    <property type="match status" value="1"/>
</dbReference>
<name>H0E6W9_9ACTN</name>
<dbReference type="PANTHER" id="PTHR48111">
    <property type="entry name" value="REGULATOR OF RPOS"/>
    <property type="match status" value="1"/>
</dbReference>
<evidence type="ECO:0000256" key="5">
    <source>
        <dbReference type="ARBA" id="ARBA00023163"/>
    </source>
</evidence>
<dbReference type="GO" id="GO:0000976">
    <property type="term" value="F:transcription cis-regulatory region binding"/>
    <property type="evidence" value="ECO:0007669"/>
    <property type="project" value="TreeGrafter"/>
</dbReference>
<dbReference type="EMBL" id="AGUD01000211">
    <property type="protein sequence ID" value="EHN10572.1"/>
    <property type="molecule type" value="Genomic_DNA"/>
</dbReference>
<protein>
    <submittedName>
        <fullName evidence="10">Two-component response regulator KdpE</fullName>
    </submittedName>
</protein>
<dbReference type="InterPro" id="IPR000160">
    <property type="entry name" value="GGDEF_dom"/>
</dbReference>
<evidence type="ECO:0000256" key="7">
    <source>
        <dbReference type="SAM" id="MobiDB-lite"/>
    </source>
</evidence>
<dbReference type="GO" id="GO:0000156">
    <property type="term" value="F:phosphorelay response regulator activity"/>
    <property type="evidence" value="ECO:0007669"/>
    <property type="project" value="TreeGrafter"/>
</dbReference>
<dbReference type="SMART" id="SM00448">
    <property type="entry name" value="REC"/>
    <property type="match status" value="1"/>
</dbReference>
<evidence type="ECO:0000256" key="4">
    <source>
        <dbReference type="ARBA" id="ARBA00023125"/>
    </source>
</evidence>
<keyword evidence="2" id="KW-0902">Two-component regulatory system</keyword>
<accession>H0E6W9</accession>
<evidence type="ECO:0000256" key="3">
    <source>
        <dbReference type="ARBA" id="ARBA00023015"/>
    </source>
</evidence>